<name>A0A815BQX0_ADIRI</name>
<protein>
    <submittedName>
        <fullName evidence="2">Uncharacterized protein</fullName>
    </submittedName>
</protein>
<accession>A0A815BQX0</accession>
<dbReference type="SUPFAM" id="SSF69322">
    <property type="entry name" value="Tricorn protease domain 2"/>
    <property type="match status" value="1"/>
</dbReference>
<dbReference type="Proteomes" id="UP000663852">
    <property type="component" value="Unassembled WGS sequence"/>
</dbReference>
<gene>
    <name evidence="2" type="ORF">EDS130_LOCUS29141</name>
</gene>
<evidence type="ECO:0000313" key="3">
    <source>
        <dbReference type="Proteomes" id="UP000663852"/>
    </source>
</evidence>
<dbReference type="EMBL" id="CAJNOJ010000195">
    <property type="protein sequence ID" value="CAF1273176.1"/>
    <property type="molecule type" value="Genomic_DNA"/>
</dbReference>
<keyword evidence="1" id="KW-0175">Coiled coil</keyword>
<organism evidence="2 3">
    <name type="scientific">Adineta ricciae</name>
    <name type="common">Rotifer</name>
    <dbReference type="NCBI Taxonomy" id="249248"/>
    <lineage>
        <taxon>Eukaryota</taxon>
        <taxon>Metazoa</taxon>
        <taxon>Spiralia</taxon>
        <taxon>Gnathifera</taxon>
        <taxon>Rotifera</taxon>
        <taxon>Eurotatoria</taxon>
        <taxon>Bdelloidea</taxon>
        <taxon>Adinetida</taxon>
        <taxon>Adinetidae</taxon>
        <taxon>Adineta</taxon>
    </lineage>
</organism>
<feature type="coiled-coil region" evidence="1">
    <location>
        <begin position="91"/>
        <end position="146"/>
    </location>
</feature>
<dbReference type="OrthoDB" id="10031176at2759"/>
<evidence type="ECO:0000313" key="2">
    <source>
        <dbReference type="EMBL" id="CAF1273176.1"/>
    </source>
</evidence>
<reference evidence="2" key="1">
    <citation type="submission" date="2021-02" db="EMBL/GenBank/DDBJ databases">
        <authorList>
            <person name="Nowell W R."/>
        </authorList>
    </citation>
    <scope>NUCLEOTIDE SEQUENCE</scope>
</reference>
<comment type="caution">
    <text evidence="2">The sequence shown here is derived from an EMBL/GenBank/DDBJ whole genome shotgun (WGS) entry which is preliminary data.</text>
</comment>
<evidence type="ECO:0000256" key="1">
    <source>
        <dbReference type="SAM" id="Coils"/>
    </source>
</evidence>
<sequence>MCEISSCGGASLATCICCKRNVCREHFIIHDNLLRPKLNDLTGRIDRLAEEFENLSVNTITTDIITKLDQWKVNAHKIIDEYYENKRNEIISSARRLLNQHEKEIQDLRIKIAKMIYIQQSNTHNINLLEEKLRIIQREINQVSVSIHVDIYPLTIPNYMISIDLFNFYRPNLFTFAHPYANIQRYPISSDAIAANNQHFLIQHRSSLYLIDENLSEICRQNWPHDRIRDMCWSKILNCFFILTWDHVYQIDGTNLSIQRIETIEGRSWQSCTCSQTSLYLSRDLWNSTVEEFNLEPSITLFQVHQTTDTKDQKQRIDSLEYQHDRLALAINDETRQEFFIEVRSTISFDRIWIYRLQTDYSERKIQCCIYNHNAWLIADWGSSSLYHLTSDGKTKNVSKYEDEICYIHCFKPNQLIISTKHSFNIHRL</sequence>
<dbReference type="AlphaFoldDB" id="A0A815BQX0"/>
<proteinExistence type="predicted"/>